<dbReference type="GO" id="GO:0005737">
    <property type="term" value="C:cytoplasm"/>
    <property type="evidence" value="ECO:0007669"/>
    <property type="project" value="TreeGrafter"/>
</dbReference>
<dbReference type="InterPro" id="IPR002912">
    <property type="entry name" value="ACT_dom"/>
</dbReference>
<dbReference type="PANTHER" id="PTHR21022:SF19">
    <property type="entry name" value="PREPHENATE DEHYDRATASE-RELATED"/>
    <property type="match status" value="1"/>
</dbReference>
<evidence type="ECO:0000313" key="12">
    <source>
        <dbReference type="Proteomes" id="UP000440694"/>
    </source>
</evidence>
<dbReference type="PROSITE" id="PS00857">
    <property type="entry name" value="PREPHENATE_DEHYDR_1"/>
    <property type="match status" value="1"/>
</dbReference>
<evidence type="ECO:0000256" key="6">
    <source>
        <dbReference type="ARBA" id="ARBA00023239"/>
    </source>
</evidence>
<dbReference type="Proteomes" id="UP000440694">
    <property type="component" value="Unassembled WGS sequence"/>
</dbReference>
<dbReference type="PROSITE" id="PS51671">
    <property type="entry name" value="ACT"/>
    <property type="match status" value="1"/>
</dbReference>
<dbReference type="SUPFAM" id="SSF55021">
    <property type="entry name" value="ACT-like"/>
    <property type="match status" value="1"/>
</dbReference>
<evidence type="ECO:0000256" key="4">
    <source>
        <dbReference type="ARBA" id="ARBA00023141"/>
    </source>
</evidence>
<keyword evidence="5" id="KW-0584">Phenylalanine biosynthesis</keyword>
<evidence type="ECO:0000256" key="3">
    <source>
        <dbReference type="ARBA" id="ARBA00022605"/>
    </source>
</evidence>
<dbReference type="PANTHER" id="PTHR21022">
    <property type="entry name" value="PREPHENATE DEHYDRATASE P PROTEIN"/>
    <property type="match status" value="1"/>
</dbReference>
<dbReference type="PROSITE" id="PS51171">
    <property type="entry name" value="PREPHENATE_DEHYDR_3"/>
    <property type="match status" value="1"/>
</dbReference>
<dbReference type="SUPFAM" id="SSF53850">
    <property type="entry name" value="Periplasmic binding protein-like II"/>
    <property type="match status" value="1"/>
</dbReference>
<feature type="domain" description="ACT" evidence="10">
    <location>
        <begin position="201"/>
        <end position="278"/>
    </location>
</feature>
<dbReference type="Gene3D" id="3.40.190.10">
    <property type="entry name" value="Periplasmic binding protein-like II"/>
    <property type="match status" value="2"/>
</dbReference>
<dbReference type="NCBIfam" id="NF008866">
    <property type="entry name" value="PRK11899.1"/>
    <property type="match status" value="1"/>
</dbReference>
<proteinExistence type="predicted"/>
<dbReference type="InterPro" id="IPR001086">
    <property type="entry name" value="Preph_deHydtase"/>
</dbReference>
<dbReference type="Gene3D" id="3.30.70.260">
    <property type="match status" value="1"/>
</dbReference>
<dbReference type="EC" id="4.2.1.51" evidence="2"/>
<dbReference type="CDD" id="cd04905">
    <property type="entry name" value="ACT_CM-PDT"/>
    <property type="match status" value="1"/>
</dbReference>
<comment type="catalytic activity">
    <reaction evidence="7">
        <text>prephenate + H(+) = 3-phenylpyruvate + CO2 + H2O</text>
        <dbReference type="Rhea" id="RHEA:21648"/>
        <dbReference type="ChEBI" id="CHEBI:15377"/>
        <dbReference type="ChEBI" id="CHEBI:15378"/>
        <dbReference type="ChEBI" id="CHEBI:16526"/>
        <dbReference type="ChEBI" id="CHEBI:18005"/>
        <dbReference type="ChEBI" id="CHEBI:29934"/>
        <dbReference type="EC" id="4.2.1.51"/>
    </reaction>
</comment>
<keyword evidence="12" id="KW-1185">Reference proteome</keyword>
<evidence type="ECO:0000259" key="10">
    <source>
        <dbReference type="PROSITE" id="PS51671"/>
    </source>
</evidence>
<comment type="pathway">
    <text evidence="1">Amino-acid biosynthesis; L-phenylalanine biosynthesis; phenylpyruvate from prephenate: step 1/1.</text>
</comment>
<dbReference type="Pfam" id="PF00800">
    <property type="entry name" value="PDT"/>
    <property type="match status" value="1"/>
</dbReference>
<keyword evidence="3" id="KW-0028">Amino-acid biosynthesis</keyword>
<feature type="domain" description="Prephenate dehydratase" evidence="9">
    <location>
        <begin position="11"/>
        <end position="186"/>
    </location>
</feature>
<evidence type="ECO:0000259" key="9">
    <source>
        <dbReference type="PROSITE" id="PS51171"/>
    </source>
</evidence>
<evidence type="ECO:0000256" key="8">
    <source>
        <dbReference type="PIRSR" id="PIRSR001500-2"/>
    </source>
</evidence>
<dbReference type="PIRSF" id="PIRSF001500">
    <property type="entry name" value="Chor_mut_pdt_Ppr"/>
    <property type="match status" value="1"/>
</dbReference>
<evidence type="ECO:0000256" key="5">
    <source>
        <dbReference type="ARBA" id="ARBA00023222"/>
    </source>
</evidence>
<dbReference type="UniPathway" id="UPA00121">
    <property type="reaction ID" value="UER00345"/>
</dbReference>
<gene>
    <name evidence="11" type="ORF">GIW81_14635</name>
</gene>
<dbReference type="InterPro" id="IPR008242">
    <property type="entry name" value="Chor_mutase/pphenate_deHydtase"/>
</dbReference>
<evidence type="ECO:0000256" key="2">
    <source>
        <dbReference type="ARBA" id="ARBA00013147"/>
    </source>
</evidence>
<dbReference type="GO" id="GO:0004664">
    <property type="term" value="F:prephenate dehydratase activity"/>
    <property type="evidence" value="ECO:0007669"/>
    <property type="project" value="UniProtKB-EC"/>
</dbReference>
<reference evidence="11 12" key="1">
    <citation type="submission" date="2019-11" db="EMBL/GenBank/DDBJ databases">
        <title>Identification of a novel strain.</title>
        <authorList>
            <person name="Xu Q."/>
            <person name="Wang G."/>
        </authorList>
    </citation>
    <scope>NUCLEOTIDE SEQUENCE [LARGE SCALE GENOMIC DNA]</scope>
    <source>
        <strain evidence="12">xq</strain>
    </source>
</reference>
<dbReference type="AlphaFoldDB" id="A0A6I3KKC7"/>
<evidence type="ECO:0000313" key="11">
    <source>
        <dbReference type="EMBL" id="MTD95574.1"/>
    </source>
</evidence>
<feature type="site" description="Essential for prephenate dehydratase activity" evidence="8">
    <location>
        <position position="179"/>
    </location>
</feature>
<comment type="caution">
    <text evidence="11">The sequence shown here is derived from an EMBL/GenBank/DDBJ whole genome shotgun (WGS) entry which is preliminary data.</text>
</comment>
<dbReference type="GO" id="GO:0009094">
    <property type="term" value="P:L-phenylalanine biosynthetic process"/>
    <property type="evidence" value="ECO:0007669"/>
    <property type="project" value="UniProtKB-UniPathway"/>
</dbReference>
<dbReference type="InterPro" id="IPR018528">
    <property type="entry name" value="Preph_deHydtase_CS"/>
</dbReference>
<dbReference type="RefSeq" id="WP_154740104.1">
    <property type="nucleotide sequence ID" value="NZ_WMBQ01000002.1"/>
</dbReference>
<evidence type="ECO:0000256" key="1">
    <source>
        <dbReference type="ARBA" id="ARBA00004741"/>
    </source>
</evidence>
<evidence type="ECO:0000256" key="7">
    <source>
        <dbReference type="ARBA" id="ARBA00047848"/>
    </source>
</evidence>
<keyword evidence="6 11" id="KW-0456">Lyase</keyword>
<accession>A0A6I3KKC7</accession>
<sequence length="301" mass="32735">MTLSSKSAADRIVYQGEPGANSHLACREAFPDMEAVACPTFEDALQAVKAGEARLAMIPIENSVAGRVADIHHLLPEADLYIVGEHFLRVRHQLMAAPGADLKTIKRVLSHTQALGQCRRKLIELGLKPVPEADTAGSARMVSEANDPTLAAIASSLAAEIYGLKILVPDVEDEMHNTTRFVILSAEADDADADDAPVITTFIFRVRNVPAALYKALGGFATNGVNMTKLESYQLEGTFNATMFYADIEGHPLDRMVRLALEELSFFSSEKKVLGTYRASPYRAEAARLAAEGKIPVRRVR</sequence>
<dbReference type="EMBL" id="WMBQ01000002">
    <property type="protein sequence ID" value="MTD95574.1"/>
    <property type="molecule type" value="Genomic_DNA"/>
</dbReference>
<protein>
    <recommendedName>
        <fullName evidence="2">prephenate dehydratase</fullName>
        <ecNumber evidence="2">4.2.1.51</ecNumber>
    </recommendedName>
</protein>
<dbReference type="CDD" id="cd13631">
    <property type="entry name" value="PBP2_Ct-PDT_like"/>
    <property type="match status" value="1"/>
</dbReference>
<keyword evidence="4" id="KW-0057">Aromatic amino acid biosynthesis</keyword>
<name>A0A6I3KKC7_9HYPH</name>
<organism evidence="11 12">
    <name type="scientific">Hyphomicrobium album</name>
    <dbReference type="NCBI Taxonomy" id="2665159"/>
    <lineage>
        <taxon>Bacteria</taxon>
        <taxon>Pseudomonadati</taxon>
        <taxon>Pseudomonadota</taxon>
        <taxon>Alphaproteobacteria</taxon>
        <taxon>Hyphomicrobiales</taxon>
        <taxon>Hyphomicrobiaceae</taxon>
        <taxon>Hyphomicrobium</taxon>
    </lineage>
</organism>
<dbReference type="InterPro" id="IPR045865">
    <property type="entry name" value="ACT-like_dom_sf"/>
</dbReference>